<sequence>MVMKPFTLNEEAAREWLSELVVAHELADLDDPIENRGRRIGPQVHLAWRPREPGQEDAVSCLIERAHDQKEVLSHSEHATTAIEFIDDGNDWCYRFLLHVSAPVAVTLAGPAMEVGQLGADAVCGVDAALGILREAQQSANSLLGQLNAFVTAMTPDS</sequence>
<evidence type="ECO:0000313" key="2">
    <source>
        <dbReference type="Proteomes" id="UP000262882"/>
    </source>
</evidence>
<dbReference type="AlphaFoldDB" id="A0A372G7X7"/>
<evidence type="ECO:0000313" key="1">
    <source>
        <dbReference type="EMBL" id="RFS81480.1"/>
    </source>
</evidence>
<reference evidence="1 2" key="1">
    <citation type="submission" date="2018-08" db="EMBL/GenBank/DDBJ databases">
        <title>Actinomadura spongicola sp. nov., isolated from marine sponge Leucetta chagosensis.</title>
        <authorList>
            <person name="Li L."/>
            <person name="Lin H.W."/>
        </authorList>
    </citation>
    <scope>NUCLEOTIDE SEQUENCE [LARGE SCALE GENOMIC DNA]</scope>
    <source>
        <strain evidence="1 2">LHW52907</strain>
    </source>
</reference>
<proteinExistence type="predicted"/>
<dbReference type="OrthoDB" id="3470168at2"/>
<organism evidence="1 2">
    <name type="scientific">Actinomadura spongiicola</name>
    <dbReference type="NCBI Taxonomy" id="2303421"/>
    <lineage>
        <taxon>Bacteria</taxon>
        <taxon>Bacillati</taxon>
        <taxon>Actinomycetota</taxon>
        <taxon>Actinomycetes</taxon>
        <taxon>Streptosporangiales</taxon>
        <taxon>Thermomonosporaceae</taxon>
        <taxon>Actinomadura</taxon>
    </lineage>
</organism>
<protein>
    <submittedName>
        <fullName evidence="1">Uncharacterized protein</fullName>
    </submittedName>
</protein>
<accession>A0A372G7X7</accession>
<keyword evidence="2" id="KW-1185">Reference proteome</keyword>
<dbReference type="EMBL" id="QVNQ01000013">
    <property type="protein sequence ID" value="RFS81480.1"/>
    <property type="molecule type" value="Genomic_DNA"/>
</dbReference>
<dbReference type="RefSeq" id="WP_117404306.1">
    <property type="nucleotide sequence ID" value="NZ_QVNQ01000013.1"/>
</dbReference>
<comment type="caution">
    <text evidence="1">The sequence shown here is derived from an EMBL/GenBank/DDBJ whole genome shotgun (WGS) entry which is preliminary data.</text>
</comment>
<name>A0A372G7X7_9ACTN</name>
<dbReference type="Proteomes" id="UP000262882">
    <property type="component" value="Unassembled WGS sequence"/>
</dbReference>
<gene>
    <name evidence="1" type="ORF">D0T12_31525</name>
</gene>